<reference evidence="1 2" key="1">
    <citation type="submission" date="2016-06" db="EMBL/GenBank/DDBJ databases">
        <authorList>
            <person name="Kjaerup R.B."/>
            <person name="Dalgaard T.S."/>
            <person name="Juul-Madsen H.R."/>
        </authorList>
    </citation>
    <scope>NUCLEOTIDE SEQUENCE [LARGE SCALE GENOMIC DNA]</scope>
    <source>
        <strain evidence="1 2">E2464</strain>
    </source>
</reference>
<evidence type="ECO:0000313" key="1">
    <source>
        <dbReference type="EMBL" id="OBH54341.1"/>
    </source>
</evidence>
<name>A0A1A2RQS2_9MYCO</name>
<proteinExistence type="predicted"/>
<dbReference type="Proteomes" id="UP000093861">
    <property type="component" value="Unassembled WGS sequence"/>
</dbReference>
<sequence length="374" mass="40843">MVEKIAAAPAYQLRKFLDDIASPDLMDFSPALPSMERGTLRPLVSGNPIEFVPNDNVSVALRLLLYTQEVALECDFIADMLWLRGNPVDQHARDLMRDVLAKLADLRPFIHQGIVHLTPVRSPAVHPSTSKWEYEAVKQPGVRDLVFQLLVENQRLTGEFIPEDEITDGILAAVLTSFYGATKIALHRMSEGTANPLTRTRAERELLDALLARGELPDRRRPLVDTLARLSVPDFRGDPKMLVHLRNSDEQFGIWRDKLGHALDLVGDMPENANLEEASDIVRTELESALSGLRKSVTQSLALRSAKNGVVQFGVGAVGAAVSASAISGSPTAGLITGASTQALNTVISYIKELRARRSDRLVLALAASFDASA</sequence>
<gene>
    <name evidence="1" type="ORF">A5685_12355</name>
</gene>
<comment type="caution">
    <text evidence="1">The sequence shown here is derived from an EMBL/GenBank/DDBJ whole genome shotgun (WGS) entry which is preliminary data.</text>
</comment>
<dbReference type="EMBL" id="LZJS01000152">
    <property type="protein sequence ID" value="OBH54341.1"/>
    <property type="molecule type" value="Genomic_DNA"/>
</dbReference>
<organism evidence="1 2">
    <name type="scientific">Mycobacterium colombiense</name>
    <dbReference type="NCBI Taxonomy" id="339268"/>
    <lineage>
        <taxon>Bacteria</taxon>
        <taxon>Bacillati</taxon>
        <taxon>Actinomycetota</taxon>
        <taxon>Actinomycetes</taxon>
        <taxon>Mycobacteriales</taxon>
        <taxon>Mycobacteriaceae</taxon>
        <taxon>Mycobacterium</taxon>
        <taxon>Mycobacterium avium complex (MAC)</taxon>
    </lineage>
</organism>
<protein>
    <submittedName>
        <fullName evidence="1">Uncharacterized protein</fullName>
    </submittedName>
</protein>
<dbReference type="AlphaFoldDB" id="A0A1A2RQS2"/>
<evidence type="ECO:0000313" key="2">
    <source>
        <dbReference type="Proteomes" id="UP000093861"/>
    </source>
</evidence>
<accession>A0A1A2RQS2</accession>